<accession>A0A8S5N6C2</accession>
<proteinExistence type="predicted"/>
<evidence type="ECO:0000313" key="1">
    <source>
        <dbReference type="EMBL" id="DAD90241.1"/>
    </source>
</evidence>
<protein>
    <submittedName>
        <fullName evidence="1">Uncharacterized protein</fullName>
    </submittedName>
</protein>
<reference evidence="1" key="1">
    <citation type="journal article" date="2021" name="Proc. Natl. Acad. Sci. U.S.A.">
        <title>A Catalog of Tens of Thousands of Viruses from Human Metagenomes Reveals Hidden Associations with Chronic Diseases.</title>
        <authorList>
            <person name="Tisza M.J."/>
            <person name="Buck C.B."/>
        </authorList>
    </citation>
    <scope>NUCLEOTIDE SEQUENCE</scope>
    <source>
        <strain evidence="1">Ct8ME27</strain>
    </source>
</reference>
<organism evidence="1">
    <name type="scientific">Myoviridae sp. ct8ME27</name>
    <dbReference type="NCBI Taxonomy" id="2826622"/>
    <lineage>
        <taxon>Viruses</taxon>
        <taxon>Duplodnaviria</taxon>
        <taxon>Heunggongvirae</taxon>
        <taxon>Uroviricota</taxon>
        <taxon>Caudoviricetes</taxon>
    </lineage>
</organism>
<sequence length="49" mass="5461">MHIKPLSQLFGDIPVVGMLHSNTTFTTSGESNRAVISYQIFTSSPMKYK</sequence>
<dbReference type="EMBL" id="BK015080">
    <property type="protein sequence ID" value="DAD90241.1"/>
    <property type="molecule type" value="Genomic_DNA"/>
</dbReference>
<name>A0A8S5N6C2_9CAUD</name>